<dbReference type="RefSeq" id="WP_008483719.1">
    <property type="nucleotide sequence ID" value="NZ_AMRI01000007.1"/>
</dbReference>
<feature type="transmembrane region" description="Helical" evidence="1">
    <location>
        <begin position="170"/>
        <end position="191"/>
    </location>
</feature>
<reference evidence="3 4" key="1">
    <citation type="journal article" date="2012" name="J. Bacteriol.">
        <title>Genome Sequence of Gallaecimonas xiamenensis Type Strain 3-C-1.</title>
        <authorList>
            <person name="Lai Q."/>
            <person name="Wang L."/>
            <person name="Wang W."/>
            <person name="Shao Z."/>
        </authorList>
    </citation>
    <scope>NUCLEOTIDE SEQUENCE [LARGE SCALE GENOMIC DNA]</scope>
    <source>
        <strain evidence="3 4">3-C-1</strain>
    </source>
</reference>
<evidence type="ECO:0000259" key="2">
    <source>
        <dbReference type="Pfam" id="PF03703"/>
    </source>
</evidence>
<feature type="domain" description="YdbS-like PH" evidence="2">
    <location>
        <begin position="383"/>
        <end position="459"/>
    </location>
</feature>
<accession>K2IZ22</accession>
<dbReference type="InterPro" id="IPR014529">
    <property type="entry name" value="UCP026631"/>
</dbReference>
<feature type="domain" description="YdbS-like PH" evidence="2">
    <location>
        <begin position="65"/>
        <end position="142"/>
    </location>
</feature>
<feature type="transmembrane region" description="Helical" evidence="1">
    <location>
        <begin position="42"/>
        <end position="66"/>
    </location>
</feature>
<dbReference type="PANTHER" id="PTHR34473">
    <property type="entry name" value="UPF0699 TRANSMEMBRANE PROTEIN YDBS"/>
    <property type="match status" value="1"/>
</dbReference>
<dbReference type="STRING" id="745411.B3C1_06538"/>
<keyword evidence="1" id="KW-0472">Membrane</keyword>
<proteinExistence type="predicted"/>
<name>K2IZ22_9GAMM</name>
<comment type="caution">
    <text evidence="3">The sequence shown here is derived from an EMBL/GenBank/DDBJ whole genome shotgun (WGS) entry which is preliminary data.</text>
</comment>
<organism evidence="3 4">
    <name type="scientific">Gallaecimonas xiamenensis 3-C-1</name>
    <dbReference type="NCBI Taxonomy" id="745411"/>
    <lineage>
        <taxon>Bacteria</taxon>
        <taxon>Pseudomonadati</taxon>
        <taxon>Pseudomonadota</taxon>
        <taxon>Gammaproteobacteria</taxon>
        <taxon>Enterobacterales</taxon>
        <taxon>Gallaecimonadaceae</taxon>
        <taxon>Gallaecimonas</taxon>
    </lineage>
</organism>
<dbReference type="EMBL" id="AMRI01000007">
    <property type="protein sequence ID" value="EKE75716.1"/>
    <property type="molecule type" value="Genomic_DNA"/>
</dbReference>
<dbReference type="PIRSF" id="PIRSF026631">
    <property type="entry name" value="UCP026631"/>
    <property type="match status" value="1"/>
</dbReference>
<evidence type="ECO:0000313" key="4">
    <source>
        <dbReference type="Proteomes" id="UP000006755"/>
    </source>
</evidence>
<dbReference type="OrthoDB" id="155986at2"/>
<protein>
    <submittedName>
        <fullName evidence="3">Membrane-flanked domain-containing protein</fullName>
    </submittedName>
</protein>
<dbReference type="InterPro" id="IPR005182">
    <property type="entry name" value="YdbS-like_PH"/>
</dbReference>
<feature type="transmembrane region" description="Helical" evidence="1">
    <location>
        <begin position="345"/>
        <end position="362"/>
    </location>
</feature>
<keyword evidence="1" id="KW-1133">Transmembrane helix</keyword>
<evidence type="ECO:0000256" key="1">
    <source>
        <dbReference type="SAM" id="Phobius"/>
    </source>
</evidence>
<evidence type="ECO:0000313" key="3">
    <source>
        <dbReference type="EMBL" id="EKE75716.1"/>
    </source>
</evidence>
<feature type="transmembrane region" description="Helical" evidence="1">
    <location>
        <begin position="211"/>
        <end position="237"/>
    </location>
</feature>
<dbReference type="Proteomes" id="UP000006755">
    <property type="component" value="Unassembled WGS sequence"/>
</dbReference>
<keyword evidence="4" id="KW-1185">Reference proteome</keyword>
<sequence>MTEWRRLSPWGILFFLLGQLRQWAQAIPAALAGGVYMGKFDISTALLVLILVAPFGMGLGALVSWWRFLYQLKPGRLEITQGWFFRKHLEIPAERVQNIEVSQPLYFKPLGLFNLHIETAGASGQEAKLAALREDEVKAVKAMLLAAQSEVDTEAHEAEPPLLTRSIGDLLLFGLCHNHLAWLLVVMAPFYDNLADQLDWLLDSNLDTWGPFAYLVGFIVLVLVLTALSMLAAVLIYHPYRLERQQGKLLQSGGLLNHRQLAMEHRRLQWLELRRNLLDRLFGRWQLSLHPVRDGNTKQGQEPSQKLLAPALRTAELPELLALAGAQRLPQGAFCRPPAYYLGRLLLWTALPALLLGAGSAIELGWGALLLGLAPWCWVYLYWLGCGWQLDEDRLWVRRGLWSQHFWLLLPHKVQGVKLVQSPGQRTRGYATLALTTAAGHLTLPYLPLRQACYLRNWLLAKAQQRPEHWL</sequence>
<dbReference type="Pfam" id="PF03703">
    <property type="entry name" value="bPH_2"/>
    <property type="match status" value="2"/>
</dbReference>
<dbReference type="AlphaFoldDB" id="K2IZ22"/>
<feature type="transmembrane region" description="Helical" evidence="1">
    <location>
        <begin position="368"/>
        <end position="390"/>
    </location>
</feature>
<dbReference type="PANTHER" id="PTHR34473:SF2">
    <property type="entry name" value="UPF0699 TRANSMEMBRANE PROTEIN YDBT"/>
    <property type="match status" value="1"/>
</dbReference>
<gene>
    <name evidence="3" type="ORF">B3C1_06538</name>
</gene>
<dbReference type="eggNOG" id="COG3428">
    <property type="taxonomic scope" value="Bacteria"/>
</dbReference>
<keyword evidence="1" id="KW-0812">Transmembrane</keyword>